<proteinExistence type="predicted"/>
<protein>
    <submittedName>
        <fullName evidence="1">Uncharacterized protein</fullName>
    </submittedName>
</protein>
<dbReference type="Proteomes" id="UP001283361">
    <property type="component" value="Unassembled WGS sequence"/>
</dbReference>
<comment type="caution">
    <text evidence="1">The sequence shown here is derived from an EMBL/GenBank/DDBJ whole genome shotgun (WGS) entry which is preliminary data.</text>
</comment>
<gene>
    <name evidence="1" type="ORF">RRG08_015539</name>
</gene>
<keyword evidence="2" id="KW-1185">Reference proteome</keyword>
<organism evidence="1 2">
    <name type="scientific">Elysia crispata</name>
    <name type="common">lettuce slug</name>
    <dbReference type="NCBI Taxonomy" id="231223"/>
    <lineage>
        <taxon>Eukaryota</taxon>
        <taxon>Metazoa</taxon>
        <taxon>Spiralia</taxon>
        <taxon>Lophotrochozoa</taxon>
        <taxon>Mollusca</taxon>
        <taxon>Gastropoda</taxon>
        <taxon>Heterobranchia</taxon>
        <taxon>Euthyneura</taxon>
        <taxon>Panpulmonata</taxon>
        <taxon>Sacoglossa</taxon>
        <taxon>Placobranchoidea</taxon>
        <taxon>Plakobranchidae</taxon>
        <taxon>Elysia</taxon>
    </lineage>
</organism>
<accession>A0AAE0YJX4</accession>
<name>A0AAE0YJX4_9GAST</name>
<evidence type="ECO:0000313" key="1">
    <source>
        <dbReference type="EMBL" id="KAK3747427.1"/>
    </source>
</evidence>
<evidence type="ECO:0000313" key="2">
    <source>
        <dbReference type="Proteomes" id="UP001283361"/>
    </source>
</evidence>
<sequence>MGVWLPHLFRIEDLPTVNIDRVTGENIILPAVPGSADGCTIRHVQQQQQQQQRESVEDTSCIPHDYSEIRSPHSPTTVV</sequence>
<reference evidence="1" key="1">
    <citation type="journal article" date="2023" name="G3 (Bethesda)">
        <title>A reference genome for the long-term kleptoplast-retaining sea slug Elysia crispata morphotype clarki.</title>
        <authorList>
            <person name="Eastman K.E."/>
            <person name="Pendleton A.L."/>
            <person name="Shaikh M.A."/>
            <person name="Suttiyut T."/>
            <person name="Ogas R."/>
            <person name="Tomko P."/>
            <person name="Gavelis G."/>
            <person name="Widhalm J.R."/>
            <person name="Wisecaver J.H."/>
        </authorList>
    </citation>
    <scope>NUCLEOTIDE SEQUENCE</scope>
    <source>
        <strain evidence="1">ECLA1</strain>
    </source>
</reference>
<dbReference type="EMBL" id="JAWDGP010006085">
    <property type="protein sequence ID" value="KAK3747427.1"/>
    <property type="molecule type" value="Genomic_DNA"/>
</dbReference>
<dbReference type="AlphaFoldDB" id="A0AAE0YJX4"/>